<dbReference type="Pfam" id="PF00795">
    <property type="entry name" value="CN_hydrolase"/>
    <property type="match status" value="1"/>
</dbReference>
<sequence>MAKWKITCIQQDVIFGDPEANYKAVEKQIEKAMEGGPDILVLPELWTTGYDLKRLNEIAEDDAAETKAFLAKLARKHNVHLIGGSAAKRTEDGVFNTLLAYDREGQQIAEYSKAHLFQLMDEHLHLQMGKETGDFELDGIKTAGVICYDIRFPEWIRLHAAAGAEVLFVVAQWPAERLSHWRALLMARAIENQCWVVGCNRSGTDPDHEFAGNSMIINPLGDIVAEAGKDDELLSAEIDTAETGEARGHIPVFEDRRTELYR</sequence>
<dbReference type="PROSITE" id="PS50263">
    <property type="entry name" value="CN_HYDROLASE"/>
    <property type="match status" value="1"/>
</dbReference>
<dbReference type="GO" id="GO:0016787">
    <property type="term" value="F:hydrolase activity"/>
    <property type="evidence" value="ECO:0007669"/>
    <property type="project" value="UniProtKB-KW"/>
</dbReference>
<dbReference type="Gene3D" id="3.60.110.10">
    <property type="entry name" value="Carbon-nitrogen hydrolase"/>
    <property type="match status" value="1"/>
</dbReference>
<evidence type="ECO:0000313" key="4">
    <source>
        <dbReference type="Proteomes" id="UP000606653"/>
    </source>
</evidence>
<comment type="similarity">
    <text evidence="1">Belongs to the carbon-nitrogen hydrolase superfamily. NIT1/NIT2 family.</text>
</comment>
<dbReference type="Proteomes" id="UP000606653">
    <property type="component" value="Unassembled WGS sequence"/>
</dbReference>
<dbReference type="PROSITE" id="PS01227">
    <property type="entry name" value="UPF0012"/>
    <property type="match status" value="1"/>
</dbReference>
<evidence type="ECO:0000259" key="2">
    <source>
        <dbReference type="PROSITE" id="PS50263"/>
    </source>
</evidence>
<dbReference type="InterPro" id="IPR001110">
    <property type="entry name" value="UPF0012_CS"/>
</dbReference>
<gene>
    <name evidence="3" type="ORF">GCM10010969_16840</name>
</gene>
<name>A0ABQ2L0K4_9BACL</name>
<protein>
    <submittedName>
        <fullName evidence="3">Hydrolase</fullName>
    </submittedName>
</protein>
<dbReference type="EMBL" id="BMLN01000004">
    <property type="protein sequence ID" value="GGN98150.1"/>
    <property type="molecule type" value="Genomic_DNA"/>
</dbReference>
<keyword evidence="4" id="KW-1185">Reference proteome</keyword>
<feature type="domain" description="CN hydrolase" evidence="2">
    <location>
        <begin position="4"/>
        <end position="240"/>
    </location>
</feature>
<accession>A0ABQ2L0K4</accession>
<dbReference type="InterPro" id="IPR003010">
    <property type="entry name" value="C-N_Hydrolase"/>
</dbReference>
<evidence type="ECO:0000256" key="1">
    <source>
        <dbReference type="ARBA" id="ARBA00010613"/>
    </source>
</evidence>
<dbReference type="PANTHER" id="PTHR23088">
    <property type="entry name" value="NITRILASE-RELATED"/>
    <property type="match status" value="1"/>
</dbReference>
<evidence type="ECO:0000313" key="3">
    <source>
        <dbReference type="EMBL" id="GGN98150.1"/>
    </source>
</evidence>
<organism evidence="3 4">
    <name type="scientific">Saccharibacillus kuerlensis</name>
    <dbReference type="NCBI Taxonomy" id="459527"/>
    <lineage>
        <taxon>Bacteria</taxon>
        <taxon>Bacillati</taxon>
        <taxon>Bacillota</taxon>
        <taxon>Bacilli</taxon>
        <taxon>Bacillales</taxon>
        <taxon>Paenibacillaceae</taxon>
        <taxon>Saccharibacillus</taxon>
    </lineage>
</organism>
<proteinExistence type="inferred from homology"/>
<reference evidence="4" key="1">
    <citation type="journal article" date="2019" name="Int. J. Syst. Evol. Microbiol.">
        <title>The Global Catalogue of Microorganisms (GCM) 10K type strain sequencing project: providing services to taxonomists for standard genome sequencing and annotation.</title>
        <authorList>
            <consortium name="The Broad Institute Genomics Platform"/>
            <consortium name="The Broad Institute Genome Sequencing Center for Infectious Disease"/>
            <person name="Wu L."/>
            <person name="Ma J."/>
        </authorList>
    </citation>
    <scope>NUCLEOTIDE SEQUENCE [LARGE SCALE GENOMIC DNA]</scope>
    <source>
        <strain evidence="4">CGMCC 1.6964</strain>
    </source>
</reference>
<dbReference type="RefSeq" id="WP_018977217.1">
    <property type="nucleotide sequence ID" value="NZ_BMLN01000004.1"/>
</dbReference>
<comment type="caution">
    <text evidence="3">The sequence shown here is derived from an EMBL/GenBank/DDBJ whole genome shotgun (WGS) entry which is preliminary data.</text>
</comment>
<dbReference type="SUPFAM" id="SSF56317">
    <property type="entry name" value="Carbon-nitrogen hydrolase"/>
    <property type="match status" value="1"/>
</dbReference>
<dbReference type="PANTHER" id="PTHR23088:SF27">
    <property type="entry name" value="DEAMINATED GLUTATHIONE AMIDASE"/>
    <property type="match status" value="1"/>
</dbReference>
<dbReference type="CDD" id="cd07583">
    <property type="entry name" value="nitrilase_5"/>
    <property type="match status" value="1"/>
</dbReference>
<keyword evidence="3" id="KW-0378">Hydrolase</keyword>
<dbReference type="InterPro" id="IPR036526">
    <property type="entry name" value="C-N_Hydrolase_sf"/>
</dbReference>